<reference evidence="3" key="1">
    <citation type="submission" date="2012-12" db="EMBL/GenBank/DDBJ databases">
        <authorList>
            <person name="Hellsten U."/>
            <person name="Grimwood J."/>
            <person name="Chapman J.A."/>
            <person name="Shapiro H."/>
            <person name="Aerts A."/>
            <person name="Otillar R.P."/>
            <person name="Terry A.Y."/>
            <person name="Boore J.L."/>
            <person name="Simakov O."/>
            <person name="Marletaz F."/>
            <person name="Cho S.-J."/>
            <person name="Edsinger-Gonzales E."/>
            <person name="Havlak P."/>
            <person name="Kuo D.-H."/>
            <person name="Larsson T."/>
            <person name="Lv J."/>
            <person name="Arendt D."/>
            <person name="Savage R."/>
            <person name="Osoegawa K."/>
            <person name="de Jong P."/>
            <person name="Lindberg D.R."/>
            <person name="Seaver E.C."/>
            <person name="Weisblat D.A."/>
            <person name="Putnam N.H."/>
            <person name="Grigoriev I.V."/>
            <person name="Rokhsar D.S."/>
        </authorList>
    </citation>
    <scope>NUCLEOTIDE SEQUENCE</scope>
    <source>
        <strain evidence="3">I ESC-2004</strain>
    </source>
</reference>
<name>R7TEZ4_CAPTE</name>
<accession>R7TEZ4</accession>
<reference evidence="2" key="3">
    <citation type="submission" date="2015-06" db="UniProtKB">
        <authorList>
            <consortium name="EnsemblMetazoa"/>
        </authorList>
    </citation>
    <scope>IDENTIFICATION</scope>
</reference>
<dbReference type="AlphaFoldDB" id="R7TEZ4"/>
<dbReference type="HOGENOM" id="CLU_2212430_0_0_1"/>
<dbReference type="EMBL" id="AMQN01013364">
    <property type="status" value="NOT_ANNOTATED_CDS"/>
    <property type="molecule type" value="Genomic_DNA"/>
</dbReference>
<dbReference type="EMBL" id="AMQN01013365">
    <property type="status" value="NOT_ANNOTATED_CDS"/>
    <property type="molecule type" value="Genomic_DNA"/>
</dbReference>
<reference evidence="1 3" key="2">
    <citation type="journal article" date="2013" name="Nature">
        <title>Insights into bilaterian evolution from three spiralian genomes.</title>
        <authorList>
            <person name="Simakov O."/>
            <person name="Marletaz F."/>
            <person name="Cho S.J."/>
            <person name="Edsinger-Gonzales E."/>
            <person name="Havlak P."/>
            <person name="Hellsten U."/>
            <person name="Kuo D.H."/>
            <person name="Larsson T."/>
            <person name="Lv J."/>
            <person name="Arendt D."/>
            <person name="Savage R."/>
            <person name="Osoegawa K."/>
            <person name="de Jong P."/>
            <person name="Grimwood J."/>
            <person name="Chapman J.A."/>
            <person name="Shapiro H."/>
            <person name="Aerts A."/>
            <person name="Otillar R.P."/>
            <person name="Terry A.Y."/>
            <person name="Boore J.L."/>
            <person name="Grigoriev I.V."/>
            <person name="Lindberg D.R."/>
            <person name="Seaver E.C."/>
            <person name="Weisblat D.A."/>
            <person name="Putnam N.H."/>
            <person name="Rokhsar D.S."/>
        </authorList>
    </citation>
    <scope>NUCLEOTIDE SEQUENCE</scope>
    <source>
        <strain evidence="1 3">I ESC-2004</strain>
    </source>
</reference>
<evidence type="ECO:0000313" key="2">
    <source>
        <dbReference type="EnsemblMetazoa" id="CapteP198975"/>
    </source>
</evidence>
<evidence type="ECO:0000313" key="1">
    <source>
        <dbReference type="EMBL" id="ELT92304.1"/>
    </source>
</evidence>
<sequence>MANALDLLDDMDIELNLCQQAPTCLSGQFANENTDFDQTTSTFQLVNENTDFDQTTSTFSRNTTGSWFGLFDSAATLKLVRDWNQLRDICIGQVPENSEDSASSLDT</sequence>
<dbReference type="Proteomes" id="UP000014760">
    <property type="component" value="Unassembled WGS sequence"/>
</dbReference>
<organism evidence="1">
    <name type="scientific">Capitella teleta</name>
    <name type="common">Polychaete worm</name>
    <dbReference type="NCBI Taxonomy" id="283909"/>
    <lineage>
        <taxon>Eukaryota</taxon>
        <taxon>Metazoa</taxon>
        <taxon>Spiralia</taxon>
        <taxon>Lophotrochozoa</taxon>
        <taxon>Annelida</taxon>
        <taxon>Polychaeta</taxon>
        <taxon>Sedentaria</taxon>
        <taxon>Scolecida</taxon>
        <taxon>Capitellidae</taxon>
        <taxon>Capitella</taxon>
    </lineage>
</organism>
<proteinExistence type="predicted"/>
<dbReference type="EnsemblMetazoa" id="CapteT198975">
    <property type="protein sequence ID" value="CapteP198975"/>
    <property type="gene ID" value="CapteG198975"/>
</dbReference>
<protein>
    <submittedName>
        <fullName evidence="1 2">Uncharacterized protein</fullName>
    </submittedName>
</protein>
<evidence type="ECO:0000313" key="3">
    <source>
        <dbReference type="Proteomes" id="UP000014760"/>
    </source>
</evidence>
<dbReference type="EMBL" id="KB310169">
    <property type="protein sequence ID" value="ELT92304.1"/>
    <property type="molecule type" value="Genomic_DNA"/>
</dbReference>
<keyword evidence="3" id="KW-1185">Reference proteome</keyword>
<gene>
    <name evidence="1" type="ORF">CAPTEDRAFT_198975</name>
</gene>